<evidence type="ECO:0000313" key="1">
    <source>
        <dbReference type="EMBL" id="MBA0554000.1"/>
    </source>
</evidence>
<gene>
    <name evidence="1" type="ORF">Golob_013135</name>
</gene>
<comment type="caution">
    <text evidence="1">The sequence shown here is derived from an EMBL/GenBank/DDBJ whole genome shotgun (WGS) entry which is preliminary data.</text>
</comment>
<proteinExistence type="predicted"/>
<organism evidence="1 2">
    <name type="scientific">Gossypium lobatum</name>
    <dbReference type="NCBI Taxonomy" id="34289"/>
    <lineage>
        <taxon>Eukaryota</taxon>
        <taxon>Viridiplantae</taxon>
        <taxon>Streptophyta</taxon>
        <taxon>Embryophyta</taxon>
        <taxon>Tracheophyta</taxon>
        <taxon>Spermatophyta</taxon>
        <taxon>Magnoliopsida</taxon>
        <taxon>eudicotyledons</taxon>
        <taxon>Gunneridae</taxon>
        <taxon>Pentapetalae</taxon>
        <taxon>rosids</taxon>
        <taxon>malvids</taxon>
        <taxon>Malvales</taxon>
        <taxon>Malvaceae</taxon>
        <taxon>Malvoideae</taxon>
        <taxon>Gossypium</taxon>
    </lineage>
</organism>
<dbReference type="EMBL" id="JABEZX010000004">
    <property type="protein sequence ID" value="MBA0554000.1"/>
    <property type="molecule type" value="Genomic_DNA"/>
</dbReference>
<accession>A0A7J8LNM2</accession>
<name>A0A7J8LNM2_9ROSI</name>
<reference evidence="1 2" key="1">
    <citation type="journal article" date="2019" name="Genome Biol. Evol.">
        <title>Insights into the evolution of the New World diploid cottons (Gossypium, subgenus Houzingenia) based on genome sequencing.</title>
        <authorList>
            <person name="Grover C.E."/>
            <person name="Arick M.A. 2nd"/>
            <person name="Thrash A."/>
            <person name="Conover J.L."/>
            <person name="Sanders W.S."/>
            <person name="Peterson D.G."/>
            <person name="Frelichowski J.E."/>
            <person name="Scheffler J.A."/>
            <person name="Scheffler B.E."/>
            <person name="Wendel J.F."/>
        </authorList>
    </citation>
    <scope>NUCLEOTIDE SEQUENCE [LARGE SCALE GENOMIC DNA]</scope>
    <source>
        <strain evidence="1">157</strain>
        <tissue evidence="1">Leaf</tissue>
    </source>
</reference>
<protein>
    <submittedName>
        <fullName evidence="1">Uncharacterized protein</fullName>
    </submittedName>
</protein>
<dbReference type="AlphaFoldDB" id="A0A7J8LNM2"/>
<sequence length="119" mass="13835">MDYRRNCEDDLKGIWQSWDEAKKTRFRDKYCNVTQLLFVKSDDALLKAMRSAQDIFDLERFRGPLANLIGLLVDTLKVRLKDKNGPCISWSNIWDALGKVCSDKQLALFVLAVYELIVF</sequence>
<keyword evidence="2" id="KW-1185">Reference proteome</keyword>
<dbReference type="Proteomes" id="UP000593572">
    <property type="component" value="Unassembled WGS sequence"/>
</dbReference>
<evidence type="ECO:0000313" key="2">
    <source>
        <dbReference type="Proteomes" id="UP000593572"/>
    </source>
</evidence>